<evidence type="ECO:0008006" key="3">
    <source>
        <dbReference type="Google" id="ProtNLM"/>
    </source>
</evidence>
<dbReference type="Proteomes" id="UP001190700">
    <property type="component" value="Unassembled WGS sequence"/>
</dbReference>
<evidence type="ECO:0000313" key="1">
    <source>
        <dbReference type="EMBL" id="KAK3241550.1"/>
    </source>
</evidence>
<organism evidence="1 2">
    <name type="scientific">Cymbomonas tetramitiformis</name>
    <dbReference type="NCBI Taxonomy" id="36881"/>
    <lineage>
        <taxon>Eukaryota</taxon>
        <taxon>Viridiplantae</taxon>
        <taxon>Chlorophyta</taxon>
        <taxon>Pyramimonadophyceae</taxon>
        <taxon>Pyramimonadales</taxon>
        <taxon>Pyramimonadaceae</taxon>
        <taxon>Cymbomonas</taxon>
    </lineage>
</organism>
<keyword evidence="2" id="KW-1185">Reference proteome</keyword>
<proteinExistence type="predicted"/>
<comment type="caution">
    <text evidence="1">The sequence shown here is derived from an EMBL/GenBank/DDBJ whole genome shotgun (WGS) entry which is preliminary data.</text>
</comment>
<accession>A0AAE0BTE8</accession>
<dbReference type="EMBL" id="LGRX02033369">
    <property type="protein sequence ID" value="KAK3241550.1"/>
    <property type="molecule type" value="Genomic_DNA"/>
</dbReference>
<gene>
    <name evidence="1" type="ORF">CYMTET_48693</name>
</gene>
<sequence>MGPLPKFGTFSGFAFLCYAAYSTVNYRNELKMKGVEFDGVPFEVLLQCILGTIACLWGGLQMSGELLPIKSEMNDQCPEQLDFRGDFISLNHRGICLPPKSIE</sequence>
<protein>
    <recommendedName>
        <fullName evidence="3">Membrane magnesium transporter</fullName>
    </recommendedName>
</protein>
<name>A0AAE0BTE8_9CHLO</name>
<dbReference type="AlphaFoldDB" id="A0AAE0BTE8"/>
<evidence type="ECO:0000313" key="2">
    <source>
        <dbReference type="Proteomes" id="UP001190700"/>
    </source>
</evidence>
<reference evidence="1 2" key="1">
    <citation type="journal article" date="2015" name="Genome Biol. Evol.">
        <title>Comparative Genomics of a Bacterivorous Green Alga Reveals Evolutionary Causalities and Consequences of Phago-Mixotrophic Mode of Nutrition.</title>
        <authorList>
            <person name="Burns J.A."/>
            <person name="Paasch A."/>
            <person name="Narechania A."/>
            <person name="Kim E."/>
        </authorList>
    </citation>
    <scope>NUCLEOTIDE SEQUENCE [LARGE SCALE GENOMIC DNA]</scope>
    <source>
        <strain evidence="1 2">PLY_AMNH</strain>
    </source>
</reference>